<evidence type="ECO:0000256" key="1">
    <source>
        <dbReference type="SAM" id="MobiDB-lite"/>
    </source>
</evidence>
<dbReference type="Proteomes" id="UP000701702">
    <property type="component" value="Unassembled WGS sequence"/>
</dbReference>
<comment type="caution">
    <text evidence="3">The sequence shown here is derived from an EMBL/GenBank/DDBJ whole genome shotgun (WGS) entry which is preliminary data.</text>
</comment>
<dbReference type="PROSITE" id="PS50914">
    <property type="entry name" value="BON"/>
    <property type="match status" value="1"/>
</dbReference>
<dbReference type="EMBL" id="CAJZAF010000020">
    <property type="protein sequence ID" value="CAG9177447.1"/>
    <property type="molecule type" value="Genomic_DNA"/>
</dbReference>
<dbReference type="Gene3D" id="3.30.1340.30">
    <property type="match status" value="1"/>
</dbReference>
<sequence length="367" mass="43179">MSYYDEERYRRERSQRRDDDDWQPESGREAWQSERARRRLTPGQTSYGGPAPQRGGYGDRYQGSSGQRYGERRYDDPDQRYGSYGAERYQDYPSRERERGRYGDRYGGERYGSRDEGRYRTEEAYRGGGRTGDESRHRGSELRYGMNGGYGWERAREWRDPNAWQRDDADAERQWRQSVERAREQERRTAGRDTYFNDLRSDTRYWTEADDDRAQGQRYERRYSREAAQRRGWEVDDDRDEDHGALYNLGRRIGEAVGDWFGTSERHERHVGPRGYQRTDERIRDQICERLSYAHGVDISDVSVDVKDGVVTLSGTVKNRSQKYYVEDLADGTYGVREVNNDIRVRRATDASSQSGTGEVTGSTWRG</sequence>
<accession>A0ABN7Z098</accession>
<dbReference type="Pfam" id="PF04972">
    <property type="entry name" value="BON"/>
    <property type="match status" value="1"/>
</dbReference>
<reference evidence="3 4" key="1">
    <citation type="submission" date="2021-08" db="EMBL/GenBank/DDBJ databases">
        <authorList>
            <person name="Peeters C."/>
        </authorList>
    </citation>
    <scope>NUCLEOTIDE SEQUENCE [LARGE SCALE GENOMIC DNA]</scope>
    <source>
        <strain evidence="3 4">LMG 23994</strain>
    </source>
</reference>
<feature type="region of interest" description="Disordered" evidence="1">
    <location>
        <begin position="1"/>
        <end position="140"/>
    </location>
</feature>
<feature type="compositionally biased region" description="Basic and acidic residues" evidence="1">
    <location>
        <begin position="1"/>
        <end position="19"/>
    </location>
</feature>
<dbReference type="PANTHER" id="PTHR34606">
    <property type="entry name" value="BON DOMAIN-CONTAINING PROTEIN"/>
    <property type="match status" value="1"/>
</dbReference>
<dbReference type="PANTHER" id="PTHR34606:SF15">
    <property type="entry name" value="BON DOMAIN-CONTAINING PROTEIN"/>
    <property type="match status" value="1"/>
</dbReference>
<name>A0ABN7Z098_9BURK</name>
<feature type="compositionally biased region" description="Polar residues" evidence="1">
    <location>
        <begin position="350"/>
        <end position="367"/>
    </location>
</feature>
<feature type="domain" description="BON" evidence="2">
    <location>
        <begin position="279"/>
        <end position="347"/>
    </location>
</feature>
<keyword evidence="4" id="KW-1185">Reference proteome</keyword>
<dbReference type="InterPro" id="IPR051686">
    <property type="entry name" value="Lipoprotein_DolP"/>
</dbReference>
<feature type="region of interest" description="Disordered" evidence="1">
    <location>
        <begin position="347"/>
        <end position="367"/>
    </location>
</feature>
<organism evidence="3 4">
    <name type="scientific">Cupriavidus pinatubonensis</name>
    <dbReference type="NCBI Taxonomy" id="248026"/>
    <lineage>
        <taxon>Bacteria</taxon>
        <taxon>Pseudomonadati</taxon>
        <taxon>Pseudomonadota</taxon>
        <taxon>Betaproteobacteria</taxon>
        <taxon>Burkholderiales</taxon>
        <taxon>Burkholderiaceae</taxon>
        <taxon>Cupriavidus</taxon>
    </lineage>
</organism>
<dbReference type="InterPro" id="IPR007055">
    <property type="entry name" value="BON_dom"/>
</dbReference>
<protein>
    <recommendedName>
        <fullName evidence="2">BON domain-containing protein</fullName>
    </recommendedName>
</protein>
<feature type="compositionally biased region" description="Basic and acidic residues" evidence="1">
    <location>
        <begin position="88"/>
        <end position="140"/>
    </location>
</feature>
<proteinExistence type="predicted"/>
<evidence type="ECO:0000313" key="3">
    <source>
        <dbReference type="EMBL" id="CAG9177447.1"/>
    </source>
</evidence>
<feature type="compositionally biased region" description="Basic and acidic residues" evidence="1">
    <location>
        <begin position="26"/>
        <end position="35"/>
    </location>
</feature>
<dbReference type="RefSeq" id="WP_224004133.1">
    <property type="nucleotide sequence ID" value="NZ_CAJZAF010000020.1"/>
</dbReference>
<gene>
    <name evidence="3" type="ORF">LMG23994_03648</name>
</gene>
<evidence type="ECO:0000259" key="2">
    <source>
        <dbReference type="PROSITE" id="PS50914"/>
    </source>
</evidence>
<feature type="compositionally biased region" description="Basic and acidic residues" evidence="1">
    <location>
        <begin position="69"/>
        <end position="79"/>
    </location>
</feature>
<evidence type="ECO:0000313" key="4">
    <source>
        <dbReference type="Proteomes" id="UP000701702"/>
    </source>
</evidence>